<accession>A0A7J6KUU8</accession>
<name>A0A7J6KUU8_PERCH</name>
<reference evidence="1 2" key="1">
    <citation type="submission" date="2020-04" db="EMBL/GenBank/DDBJ databases">
        <title>Perkinsus chesapeaki whole genome sequence.</title>
        <authorList>
            <person name="Bogema D.R."/>
        </authorList>
    </citation>
    <scope>NUCLEOTIDE SEQUENCE [LARGE SCALE GENOMIC DNA]</scope>
    <source>
        <strain evidence="1">ATCC PRA-425</strain>
    </source>
</reference>
<protein>
    <submittedName>
        <fullName evidence="1">Uncharacterized protein</fullName>
    </submittedName>
</protein>
<sequence length="279" mass="30626">MDAVCFQTKDLCSTIMLQLAVFGILFIYCIKAEDIVVVHNMYPVEEKFSAAPARKPRTTLPPPYTKPTGSCTWDGKHVHDCHCPAGEYVFFGLIDGNVGAGMCLPYSNGKPCPPFSGESTKCIDEICFVNCYGLAVFGILITCCIKAEDIVVVHNMYPVDVNFSADPARKPRTTLPPPYTKPTGSCTWDGKHVHDCHCPAGEYTFLGIIEQKVGAGMCLPYCNGKPCPPFPGESTKCIYGVCYVNCYDPCTGGTICYKADPPFNYLCLYSMYHKGMDET</sequence>
<gene>
    <name evidence="1" type="ORF">FOL47_000977</name>
</gene>
<proteinExistence type="predicted"/>
<organism evidence="1 2">
    <name type="scientific">Perkinsus chesapeaki</name>
    <name type="common">Clam parasite</name>
    <name type="synonym">Perkinsus andrewsi</name>
    <dbReference type="NCBI Taxonomy" id="330153"/>
    <lineage>
        <taxon>Eukaryota</taxon>
        <taxon>Sar</taxon>
        <taxon>Alveolata</taxon>
        <taxon>Perkinsozoa</taxon>
        <taxon>Perkinsea</taxon>
        <taxon>Perkinsida</taxon>
        <taxon>Perkinsidae</taxon>
        <taxon>Perkinsus</taxon>
    </lineage>
</organism>
<dbReference type="Proteomes" id="UP000591131">
    <property type="component" value="Unassembled WGS sequence"/>
</dbReference>
<keyword evidence="2" id="KW-1185">Reference proteome</keyword>
<evidence type="ECO:0000313" key="2">
    <source>
        <dbReference type="Proteomes" id="UP000591131"/>
    </source>
</evidence>
<dbReference type="AlphaFoldDB" id="A0A7J6KUU8"/>
<comment type="caution">
    <text evidence="1">The sequence shown here is derived from an EMBL/GenBank/DDBJ whole genome shotgun (WGS) entry which is preliminary data.</text>
</comment>
<evidence type="ECO:0000313" key="1">
    <source>
        <dbReference type="EMBL" id="KAF4650654.1"/>
    </source>
</evidence>
<dbReference type="EMBL" id="JAAPAO010001209">
    <property type="protein sequence ID" value="KAF4650654.1"/>
    <property type="molecule type" value="Genomic_DNA"/>
</dbReference>